<keyword evidence="3" id="KW-1185">Reference proteome</keyword>
<comment type="caution">
    <text evidence="2">The sequence shown here is derived from an EMBL/GenBank/DDBJ whole genome shotgun (WGS) entry which is preliminary data.</text>
</comment>
<feature type="region of interest" description="Disordered" evidence="1">
    <location>
        <begin position="228"/>
        <end position="285"/>
    </location>
</feature>
<feature type="compositionally biased region" description="Polar residues" evidence="1">
    <location>
        <begin position="228"/>
        <end position="239"/>
    </location>
</feature>
<feature type="compositionally biased region" description="Polar residues" evidence="1">
    <location>
        <begin position="247"/>
        <end position="260"/>
    </location>
</feature>
<gene>
    <name evidence="2" type="ORF">GZH46_02144</name>
</gene>
<evidence type="ECO:0000313" key="3">
    <source>
        <dbReference type="Proteomes" id="UP000825002"/>
    </source>
</evidence>
<dbReference type="EMBL" id="JAIFTH010000527">
    <property type="protein sequence ID" value="KAG9509342.1"/>
    <property type="molecule type" value="Genomic_DNA"/>
</dbReference>
<name>A0ABQ7S7F2_9ACAR</name>
<accession>A0ABQ7S7F2</accession>
<evidence type="ECO:0000256" key="1">
    <source>
        <dbReference type="SAM" id="MobiDB-lite"/>
    </source>
</evidence>
<feature type="non-terminal residue" evidence="2">
    <location>
        <position position="416"/>
    </location>
</feature>
<dbReference type="Proteomes" id="UP000825002">
    <property type="component" value="Unassembled WGS sequence"/>
</dbReference>
<feature type="non-terminal residue" evidence="2">
    <location>
        <position position="1"/>
    </location>
</feature>
<feature type="compositionally biased region" description="Low complexity" evidence="1">
    <location>
        <begin position="266"/>
        <end position="282"/>
    </location>
</feature>
<proteinExistence type="predicted"/>
<protein>
    <submittedName>
        <fullName evidence="2">Uncharacterized protein</fullName>
    </submittedName>
</protein>
<organism evidence="2 3">
    <name type="scientific">Fragariocoptes setiger</name>
    <dbReference type="NCBI Taxonomy" id="1670756"/>
    <lineage>
        <taxon>Eukaryota</taxon>
        <taxon>Metazoa</taxon>
        <taxon>Ecdysozoa</taxon>
        <taxon>Arthropoda</taxon>
        <taxon>Chelicerata</taxon>
        <taxon>Arachnida</taxon>
        <taxon>Acari</taxon>
        <taxon>Acariformes</taxon>
        <taxon>Trombidiformes</taxon>
        <taxon>Prostigmata</taxon>
        <taxon>Eupodina</taxon>
        <taxon>Eriophyoidea</taxon>
        <taxon>Phytoptidae</taxon>
        <taxon>Fragariocoptes</taxon>
    </lineage>
</organism>
<evidence type="ECO:0000313" key="2">
    <source>
        <dbReference type="EMBL" id="KAG9509342.1"/>
    </source>
</evidence>
<sequence length="416" mass="47023">YAHTSNKHRDHNLRLNNFYYQHRHHNLVPTLKQQASDEKSALIQASDQMMRNYYPMSLELPQSVWSGDRRPSSRLTNTASMSDAHNLVWTTNNDRSNGPMVNWMLNGMMLGQSDSQGNADELPMLTAPLTSTLERTLSQNGNTPNVASQYNVNNDNNNNVPPVSPHNVHRHNHHHLNTISTMQPPQSYARQNYNQQTLTSSGYEYLTNDKTELNDTIISATAAQLNQRSINSDQNNQRAEQARDNESSNLDSHSTNNGEHSSAHLADTAQAATSSSASTATANVEGRHRHRIFNRILKKADWNALFVELSKVFLRYFLDLVLNDMLGKSVSPLTNHLIDGELNLKQKLQAHRSLLIGNWQLQSTDANGITTLMTFGKHRHTHTHANDQAHRDLKTHIYTHSHLRLSLCLLLRSSLS</sequence>
<reference evidence="2 3" key="1">
    <citation type="submission" date="2020-10" db="EMBL/GenBank/DDBJ databases">
        <authorList>
            <person name="Klimov P.B."/>
            <person name="Dyachkov S.M."/>
            <person name="Chetverikov P.E."/>
        </authorList>
    </citation>
    <scope>NUCLEOTIDE SEQUENCE [LARGE SCALE GENOMIC DNA]</scope>
    <source>
        <strain evidence="2">BMOC 18-1129-001#AD2665</strain>
        <tissue evidence="2">Entire mites</tissue>
    </source>
</reference>